<dbReference type="InterPro" id="IPR013968">
    <property type="entry name" value="PKS_KR"/>
</dbReference>
<gene>
    <name evidence="5" type="ORF">RM779_10525</name>
</gene>
<dbReference type="RefSeq" id="WP_311617411.1">
    <property type="nucleotide sequence ID" value="NZ_JAVREV010000005.1"/>
</dbReference>
<evidence type="ECO:0000259" key="4">
    <source>
        <dbReference type="SMART" id="SM00822"/>
    </source>
</evidence>
<dbReference type="InterPro" id="IPR057326">
    <property type="entry name" value="KR_dom"/>
</dbReference>
<sequence>MSGDPGPALDTADAADTADTADTADAADAAVRPVSRLIWRLTGLPPLPTPDPDAATRLAGRRVLLINGAPETGAAVERALTGHGALVRRGHDGTPVDAIVDLTMEGTPPEQPAGAWRDALTETVTALRGVYDDWAGESAADRLFYLAVTHLGGGMGQHPDDDPAQPLGGVWAGLAKTLHREFPNCNARVVDVDDAAHADLPAVVAAELGRRGPIEVGRRGGDRLTLTPTEETAGSPAVHLRPGDTVLISGGARGIGWWLARELAQRDGVSVVVTGREPPPSADDPWSGLDEQGWRDFERQTWRGRPPAAPPGRIRDDLARAHRRWEVATHLAAAAREGLPIAYAQCDITDPAQVRDLVRRQGARLAGVIHNAGVDSAVRLPRTTDEEFLRTVGTKIDGFLHLFEEVRHLPLKFFCSVGSLSGRLGGMVGQVAYAAANDGLARLGTWAARRAGFPVMTLAWPTWDRVGLIANFTAALRYMSALGVADGLARWRGELLAGSRGEVTFVGPLGRAINPAQVTGYPMVPVLPGYATTFPRVFHLGTVSAFTPHSRLTSTVAFDLDRVPAAGDFRVDGVPAVPLSMLLESAARGGEWVVPQDYPALRLTRIEDVVVPVGLLRLDGPRGTLLREARGGYEGGDWVVRVRFRRAGDATGTGPEANVRLVYGDGGPAAPAALPAEPRTTTWSSGRPRLLWRSAVVPLCAWTRDVNGRHVAEVAPCAPGDLWVTPHEVPVVVPVAPLENLLRLWAGQGGPLTATSDPLVIGQLTLHAAERGPSRIEGDAAVGVWRVSRAHTGEPVMTVHGPPGPLGTPPGPD</sequence>
<keyword evidence="1" id="KW-0596">Phosphopantetheine</keyword>
<accession>A0ABU2S2L9</accession>
<dbReference type="SUPFAM" id="SSF51735">
    <property type="entry name" value="NAD(P)-binding Rossmann-fold domains"/>
    <property type="match status" value="2"/>
</dbReference>
<dbReference type="EMBL" id="JAVREV010000005">
    <property type="protein sequence ID" value="MDT0443028.1"/>
    <property type="molecule type" value="Genomic_DNA"/>
</dbReference>
<dbReference type="InterPro" id="IPR036291">
    <property type="entry name" value="NAD(P)-bd_dom_sf"/>
</dbReference>
<reference evidence="6" key="1">
    <citation type="submission" date="2023-07" db="EMBL/GenBank/DDBJ databases">
        <title>30 novel species of actinomycetes from the DSMZ collection.</title>
        <authorList>
            <person name="Nouioui I."/>
        </authorList>
    </citation>
    <scope>NUCLEOTIDE SEQUENCE [LARGE SCALE GENOMIC DNA]</scope>
    <source>
        <strain evidence="6">DSM 41886</strain>
    </source>
</reference>
<protein>
    <submittedName>
        <fullName evidence="5">SDR family oxidoreductase</fullName>
    </submittedName>
</protein>
<feature type="domain" description="Ketoreductase" evidence="4">
    <location>
        <begin position="244"/>
        <end position="469"/>
    </location>
</feature>
<dbReference type="PANTHER" id="PTHR43775">
    <property type="entry name" value="FATTY ACID SYNTHASE"/>
    <property type="match status" value="1"/>
</dbReference>
<dbReference type="Pfam" id="PF08659">
    <property type="entry name" value="KR"/>
    <property type="match status" value="1"/>
</dbReference>
<dbReference type="Proteomes" id="UP001183615">
    <property type="component" value="Unassembled WGS sequence"/>
</dbReference>
<evidence type="ECO:0000313" key="5">
    <source>
        <dbReference type="EMBL" id="MDT0443028.1"/>
    </source>
</evidence>
<name>A0ABU2S2L9_9ACTN</name>
<evidence type="ECO:0000256" key="3">
    <source>
        <dbReference type="SAM" id="MobiDB-lite"/>
    </source>
</evidence>
<dbReference type="SMART" id="SM00822">
    <property type="entry name" value="PKS_KR"/>
    <property type="match status" value="1"/>
</dbReference>
<keyword evidence="6" id="KW-1185">Reference proteome</keyword>
<feature type="region of interest" description="Disordered" evidence="3">
    <location>
        <begin position="794"/>
        <end position="813"/>
    </location>
</feature>
<feature type="compositionally biased region" description="Pro residues" evidence="3">
    <location>
        <begin position="802"/>
        <end position="813"/>
    </location>
</feature>
<evidence type="ECO:0000313" key="6">
    <source>
        <dbReference type="Proteomes" id="UP001183615"/>
    </source>
</evidence>
<dbReference type="Gene3D" id="3.40.50.720">
    <property type="entry name" value="NAD(P)-binding Rossmann-like Domain"/>
    <property type="match status" value="1"/>
</dbReference>
<proteinExistence type="predicted"/>
<organism evidence="5 6">
    <name type="scientific">Streptomyces johnsoniae</name>
    <dbReference type="NCBI Taxonomy" id="3075532"/>
    <lineage>
        <taxon>Bacteria</taxon>
        <taxon>Bacillati</taxon>
        <taxon>Actinomycetota</taxon>
        <taxon>Actinomycetes</taxon>
        <taxon>Kitasatosporales</taxon>
        <taxon>Streptomycetaceae</taxon>
        <taxon>Streptomyces</taxon>
    </lineage>
</organism>
<evidence type="ECO:0000256" key="1">
    <source>
        <dbReference type="ARBA" id="ARBA00022450"/>
    </source>
</evidence>
<dbReference type="InterPro" id="IPR050091">
    <property type="entry name" value="PKS_NRPS_Biosynth_Enz"/>
</dbReference>
<comment type="caution">
    <text evidence="5">The sequence shown here is derived from an EMBL/GenBank/DDBJ whole genome shotgun (WGS) entry which is preliminary data.</text>
</comment>
<dbReference type="PANTHER" id="PTHR43775:SF37">
    <property type="entry name" value="SI:DKEY-61P9.11"/>
    <property type="match status" value="1"/>
</dbReference>
<evidence type="ECO:0000256" key="2">
    <source>
        <dbReference type="ARBA" id="ARBA00022553"/>
    </source>
</evidence>
<keyword evidence="2" id="KW-0597">Phosphoprotein</keyword>